<gene>
    <name evidence="1" type="ORF">E5336_08325</name>
</gene>
<reference evidence="1" key="1">
    <citation type="submission" date="2019-04" db="EMBL/GenBank/DDBJ databases">
        <title>Microbes associate with the intestines of laboratory mice.</title>
        <authorList>
            <person name="Navarre W."/>
            <person name="Wong E."/>
            <person name="Huang K."/>
            <person name="Tropini C."/>
            <person name="Ng K."/>
            <person name="Yu B."/>
        </authorList>
    </citation>
    <scope>NUCLEOTIDE SEQUENCE</scope>
    <source>
        <strain evidence="1">NM09_H32</strain>
    </source>
</reference>
<evidence type="ECO:0000313" key="2">
    <source>
        <dbReference type="Proteomes" id="UP000308836"/>
    </source>
</evidence>
<protein>
    <submittedName>
        <fullName evidence="1">Uncharacterized protein</fullName>
    </submittedName>
</protein>
<keyword evidence="2" id="KW-1185">Reference proteome</keyword>
<dbReference type="EMBL" id="SRYG01000016">
    <property type="protein sequence ID" value="TGY65559.1"/>
    <property type="molecule type" value="Genomic_DNA"/>
</dbReference>
<evidence type="ECO:0000313" key="1">
    <source>
        <dbReference type="EMBL" id="TGY65559.1"/>
    </source>
</evidence>
<accession>A0AC61R690</accession>
<sequence>MSEDIVREQKAVRLCEENASKLFVYTGPDLEMYGKTGYFEIIHDMNCCAPTDSILFCFQTKKRRFVMDAAGLIDTFEHSTFV</sequence>
<comment type="caution">
    <text evidence="1">The sequence shown here is derived from an EMBL/GenBank/DDBJ whole genome shotgun (WGS) entry which is preliminary data.</text>
</comment>
<name>A0AC61R690_9FIRM</name>
<dbReference type="Proteomes" id="UP000308836">
    <property type="component" value="Unassembled WGS sequence"/>
</dbReference>
<proteinExistence type="predicted"/>
<organism evidence="1 2">
    <name type="scientific">Dubosiella muris</name>
    <dbReference type="NCBI Taxonomy" id="3038133"/>
    <lineage>
        <taxon>Bacteria</taxon>
        <taxon>Bacillati</taxon>
        <taxon>Bacillota</taxon>
        <taxon>Erysipelotrichia</taxon>
        <taxon>Erysipelotrichales</taxon>
        <taxon>Erysipelotrichaceae</taxon>
        <taxon>Dubosiella</taxon>
    </lineage>
</organism>